<comment type="catalytic activity">
    <reaction evidence="13">
        <text>tRNA(Met) + L-methionine + ATP = L-methionyl-tRNA(Met) + AMP + diphosphate</text>
        <dbReference type="Rhea" id="RHEA:13481"/>
        <dbReference type="Rhea" id="RHEA-COMP:9667"/>
        <dbReference type="Rhea" id="RHEA-COMP:9698"/>
        <dbReference type="ChEBI" id="CHEBI:30616"/>
        <dbReference type="ChEBI" id="CHEBI:33019"/>
        <dbReference type="ChEBI" id="CHEBI:57844"/>
        <dbReference type="ChEBI" id="CHEBI:78442"/>
        <dbReference type="ChEBI" id="CHEBI:78530"/>
        <dbReference type="ChEBI" id="CHEBI:456215"/>
        <dbReference type="EC" id="6.1.1.10"/>
    </reaction>
</comment>
<dbReference type="EMBL" id="MGBG01000002">
    <property type="protein sequence ID" value="OGK67014.1"/>
    <property type="molecule type" value="Genomic_DNA"/>
</dbReference>
<dbReference type="Gene3D" id="2.20.28.20">
    <property type="entry name" value="Methionyl-tRNA synthetase, Zn-domain"/>
    <property type="match status" value="1"/>
</dbReference>
<evidence type="ECO:0000259" key="15">
    <source>
        <dbReference type="Pfam" id="PF09334"/>
    </source>
</evidence>
<feature type="domain" description="Methionyl-tRNA synthetase anticodon-binding" evidence="16">
    <location>
        <begin position="430"/>
        <end position="540"/>
    </location>
</feature>
<dbReference type="Proteomes" id="UP000178450">
    <property type="component" value="Unassembled WGS sequence"/>
</dbReference>
<evidence type="ECO:0000256" key="3">
    <source>
        <dbReference type="ARBA" id="ARBA00008258"/>
    </source>
</evidence>
<dbReference type="PANTHER" id="PTHR45765">
    <property type="entry name" value="METHIONINE--TRNA LIGASE"/>
    <property type="match status" value="1"/>
</dbReference>
<evidence type="ECO:0000256" key="12">
    <source>
        <dbReference type="ARBA" id="ARBA00030904"/>
    </source>
</evidence>
<name>A0A1F7KGN0_9BACT</name>
<evidence type="ECO:0000259" key="16">
    <source>
        <dbReference type="Pfam" id="PF19303"/>
    </source>
</evidence>
<dbReference type="Gene3D" id="3.40.50.620">
    <property type="entry name" value="HUPs"/>
    <property type="match status" value="1"/>
</dbReference>
<evidence type="ECO:0000256" key="9">
    <source>
        <dbReference type="ARBA" id="ARBA00022840"/>
    </source>
</evidence>
<gene>
    <name evidence="17" type="ORF">A2209_03085</name>
</gene>
<dbReference type="PANTHER" id="PTHR45765:SF1">
    <property type="entry name" value="METHIONINE--TRNA LIGASE, CYTOPLASMIC"/>
    <property type="match status" value="1"/>
</dbReference>
<dbReference type="GO" id="GO:0005524">
    <property type="term" value="F:ATP binding"/>
    <property type="evidence" value="ECO:0007669"/>
    <property type="project" value="UniProtKB-KW"/>
</dbReference>
<evidence type="ECO:0000256" key="4">
    <source>
        <dbReference type="ARBA" id="ARBA00012838"/>
    </source>
</evidence>
<dbReference type="GO" id="GO:0006431">
    <property type="term" value="P:methionyl-tRNA aminoacylation"/>
    <property type="evidence" value="ECO:0007669"/>
    <property type="project" value="InterPro"/>
</dbReference>
<dbReference type="CDD" id="cd00814">
    <property type="entry name" value="MetRS_core"/>
    <property type="match status" value="1"/>
</dbReference>
<evidence type="ECO:0000256" key="5">
    <source>
        <dbReference type="ARBA" id="ARBA00018753"/>
    </source>
</evidence>
<keyword evidence="6" id="KW-0963">Cytoplasm</keyword>
<organism evidence="17 18">
    <name type="scientific">Candidatus Roizmanbacteria bacterium RIFOXYA1_FULL_41_12</name>
    <dbReference type="NCBI Taxonomy" id="1802082"/>
    <lineage>
        <taxon>Bacteria</taxon>
        <taxon>Candidatus Roizmaniibacteriota</taxon>
    </lineage>
</organism>
<dbReference type="EC" id="6.1.1.10" evidence="4"/>
<evidence type="ECO:0000256" key="1">
    <source>
        <dbReference type="ARBA" id="ARBA00003314"/>
    </source>
</evidence>
<evidence type="ECO:0000256" key="6">
    <source>
        <dbReference type="ARBA" id="ARBA00022490"/>
    </source>
</evidence>
<comment type="similarity">
    <text evidence="3">Belongs to the class-I aminoacyl-tRNA synthetase family. MetG type 1 subfamily.</text>
</comment>
<evidence type="ECO:0000256" key="10">
    <source>
        <dbReference type="ARBA" id="ARBA00022917"/>
    </source>
</evidence>
<dbReference type="GO" id="GO:0004825">
    <property type="term" value="F:methionine-tRNA ligase activity"/>
    <property type="evidence" value="ECO:0007669"/>
    <property type="project" value="UniProtKB-EC"/>
</dbReference>
<feature type="domain" description="Methionyl/Leucyl tRNA synthetase" evidence="15">
    <location>
        <begin position="5"/>
        <end position="405"/>
    </location>
</feature>
<dbReference type="InterPro" id="IPR015413">
    <property type="entry name" value="Methionyl/Leucyl_tRNA_Synth"/>
</dbReference>
<accession>A0A1F7KGN0</accession>
<dbReference type="GO" id="GO:0005829">
    <property type="term" value="C:cytosol"/>
    <property type="evidence" value="ECO:0007669"/>
    <property type="project" value="TreeGrafter"/>
</dbReference>
<dbReference type="SUPFAM" id="SSF52374">
    <property type="entry name" value="Nucleotidylyl transferase"/>
    <property type="match status" value="1"/>
</dbReference>
<keyword evidence="10 14" id="KW-0648">Protein biosynthesis</keyword>
<dbReference type="SUPFAM" id="SSF47323">
    <property type="entry name" value="Anticodon-binding domain of a subclass of class I aminoacyl-tRNA synthetases"/>
    <property type="match status" value="1"/>
</dbReference>
<evidence type="ECO:0000256" key="11">
    <source>
        <dbReference type="ARBA" id="ARBA00023146"/>
    </source>
</evidence>
<keyword evidence="9 14" id="KW-0067">ATP-binding</keyword>
<evidence type="ECO:0000256" key="7">
    <source>
        <dbReference type="ARBA" id="ARBA00022598"/>
    </source>
</evidence>
<evidence type="ECO:0000256" key="8">
    <source>
        <dbReference type="ARBA" id="ARBA00022741"/>
    </source>
</evidence>
<dbReference type="InterPro" id="IPR033911">
    <property type="entry name" value="MetRS_core"/>
</dbReference>
<dbReference type="Pfam" id="PF09334">
    <property type="entry name" value="tRNA-synt_1g"/>
    <property type="match status" value="1"/>
</dbReference>
<protein>
    <recommendedName>
        <fullName evidence="5">Methionine--tRNA ligase</fullName>
        <ecNumber evidence="4">6.1.1.10</ecNumber>
    </recommendedName>
    <alternativeName>
        <fullName evidence="12">Methionyl-tRNA synthetase</fullName>
    </alternativeName>
</protein>
<evidence type="ECO:0000256" key="13">
    <source>
        <dbReference type="ARBA" id="ARBA00047364"/>
    </source>
</evidence>
<evidence type="ECO:0000313" key="17">
    <source>
        <dbReference type="EMBL" id="OGK67014.1"/>
    </source>
</evidence>
<comment type="caution">
    <text evidence="17">The sequence shown here is derived from an EMBL/GenBank/DDBJ whole genome shotgun (WGS) entry which is preliminary data.</text>
</comment>
<dbReference type="AlphaFoldDB" id="A0A1F7KGN0"/>
<proteinExistence type="inferred from homology"/>
<dbReference type="Pfam" id="PF19303">
    <property type="entry name" value="Anticodon_3"/>
    <property type="match status" value="1"/>
</dbReference>
<dbReference type="PRINTS" id="PR01041">
    <property type="entry name" value="TRNASYNTHMET"/>
</dbReference>
<dbReference type="NCBIfam" id="TIGR00398">
    <property type="entry name" value="metG"/>
    <property type="match status" value="1"/>
</dbReference>
<dbReference type="InterPro" id="IPR014729">
    <property type="entry name" value="Rossmann-like_a/b/a_fold"/>
</dbReference>
<dbReference type="InterPro" id="IPR041872">
    <property type="entry name" value="Anticodon_Met"/>
</dbReference>
<dbReference type="Gene3D" id="1.10.730.10">
    <property type="entry name" value="Isoleucyl-tRNA Synthetase, Domain 1"/>
    <property type="match status" value="1"/>
</dbReference>
<reference evidence="17 18" key="1">
    <citation type="journal article" date="2016" name="Nat. Commun.">
        <title>Thousands of microbial genomes shed light on interconnected biogeochemical processes in an aquifer system.</title>
        <authorList>
            <person name="Anantharaman K."/>
            <person name="Brown C.T."/>
            <person name="Hug L.A."/>
            <person name="Sharon I."/>
            <person name="Castelle C.J."/>
            <person name="Probst A.J."/>
            <person name="Thomas B.C."/>
            <person name="Singh A."/>
            <person name="Wilkins M.J."/>
            <person name="Karaoz U."/>
            <person name="Brodie E.L."/>
            <person name="Williams K.H."/>
            <person name="Hubbard S.S."/>
            <person name="Banfield J.F."/>
        </authorList>
    </citation>
    <scope>NUCLEOTIDE SEQUENCE [LARGE SCALE GENOMIC DNA]</scope>
</reference>
<evidence type="ECO:0000256" key="2">
    <source>
        <dbReference type="ARBA" id="ARBA00004496"/>
    </source>
</evidence>
<keyword evidence="7 14" id="KW-0436">Ligase</keyword>
<dbReference type="SUPFAM" id="SSF57770">
    <property type="entry name" value="Methionyl-tRNA synthetase (MetRS), Zn-domain"/>
    <property type="match status" value="1"/>
</dbReference>
<dbReference type="InterPro" id="IPR023458">
    <property type="entry name" value="Met-tRNA_ligase_1"/>
</dbReference>
<dbReference type="InterPro" id="IPR014758">
    <property type="entry name" value="Met-tRNA_synth"/>
</dbReference>
<evidence type="ECO:0000256" key="14">
    <source>
        <dbReference type="RuleBase" id="RU363039"/>
    </source>
</evidence>
<comment type="function">
    <text evidence="1">Is required not only for elongation of protein synthesis but also for the initiation of all mRNA translation through initiator tRNA(fMet) aminoacylation.</text>
</comment>
<sequence>MSKIFVGVAWPYVNGDLHPGHIAGNFLPADIFARFQRYLGNEVLMVSGSDCYGTPITVEADKRGKPAEQIVAEYHPHHLELFKQYGISFDLYTQTTTQNHAETTQEMLLNLARNGYLLKQKTKQYFSAEDNKFLPDRYVEGECKFCGYKEARGDQCDQCGRVLEYSDLKNPVNKLTKKSVTLRETEHLFLNWPLLQPFLDKYVDTHGQNWKSWIFKEVAGWLKKGLQPRAITRDINWGVKIPNEKLPKELQLENFQNKRIYVWFEAVIGYLSAAKEYGKNWQEFWHPEKKDEVKMYNFMGKDNVVFHCLFWPGQLYGAYGDDIKLPDVISANQYLNLEGQKFSKSRGITIDSLYLAKTYGADPVRFYLTYIMPENSDADFSWEGFVDFNNNILIGIFGNFINRVLKLSENLKLVDKFNFDNGIEEAIHLALQRSYRDLSKCDFKLYSHEILLLASVGNKYINDKEPWRLDKNSGEYLQIMSNCLVIVLALQALLKPLIPEAVVKLEKLTGVEFAKWPDLNTVIAKIPEIKLSETKPLFVKLDPEVIKLEQVKIFKR</sequence>
<evidence type="ECO:0000313" key="18">
    <source>
        <dbReference type="Proteomes" id="UP000178450"/>
    </source>
</evidence>
<dbReference type="FunFam" id="2.20.28.20:FF:000001">
    <property type="entry name" value="Methionine--tRNA ligase"/>
    <property type="match status" value="1"/>
</dbReference>
<dbReference type="InterPro" id="IPR029038">
    <property type="entry name" value="MetRS_Zn"/>
</dbReference>
<dbReference type="InterPro" id="IPR009080">
    <property type="entry name" value="tRNAsynth_Ia_anticodon-bd"/>
</dbReference>
<keyword evidence="11 14" id="KW-0030">Aminoacyl-tRNA synthetase</keyword>
<keyword evidence="8 14" id="KW-0547">Nucleotide-binding</keyword>
<comment type="subcellular location">
    <subcellularLocation>
        <location evidence="2">Cytoplasm</location>
    </subcellularLocation>
</comment>